<feature type="compositionally biased region" description="Polar residues" evidence="1">
    <location>
        <begin position="248"/>
        <end position="258"/>
    </location>
</feature>
<sequence>MRMGILFSLPPLMLMPSPPSSCFSTFTPRFWFEMASGTCSGRSVKAVRTPAGESGGCAPPAPGCPLPAPLQNEPLVAVPMPLYAAEPSSQLRTRASSLKFTRTLCQRSRTKTSSSPLRCARPPPAPAGPAAAAAAATAIFPAFLKCHVIAKAGKSGEGLRGEDAGPGGARSARPAGTRQDARLHSGSCRRTRRELAAAAKLVPPRLILGGVEQPKRRRRDRNRGGKKKKASCPLQNPKPRGAAEQLTAGESRSLQQRNKTRLTTLATAKGKLSPARCQEERNLLEHIPTDVCLH</sequence>
<reference evidence="2" key="3">
    <citation type="submission" date="2025-09" db="UniProtKB">
        <authorList>
            <consortium name="Ensembl"/>
        </authorList>
    </citation>
    <scope>IDENTIFICATION</scope>
    <source>
        <strain evidence="2">Thoroughbred</strain>
    </source>
</reference>
<accession>A0A9L0RUL4</accession>
<evidence type="ECO:0000313" key="2">
    <source>
        <dbReference type="Ensembl" id="ENSECAP00000066372.1"/>
    </source>
</evidence>
<dbReference type="Ensembl" id="ENSECAT00000147368.1">
    <property type="protein sequence ID" value="ENSECAP00000066372.1"/>
    <property type="gene ID" value="ENSECAG00000028121.3"/>
</dbReference>
<reference evidence="2 3" key="1">
    <citation type="journal article" date="2009" name="Science">
        <title>Genome sequence, comparative analysis, and population genetics of the domestic horse.</title>
        <authorList>
            <consortium name="Broad Institute Genome Sequencing Platform"/>
            <consortium name="Broad Institute Whole Genome Assembly Team"/>
            <person name="Wade C.M."/>
            <person name="Giulotto E."/>
            <person name="Sigurdsson S."/>
            <person name="Zoli M."/>
            <person name="Gnerre S."/>
            <person name="Imsland F."/>
            <person name="Lear T.L."/>
            <person name="Adelson D.L."/>
            <person name="Bailey E."/>
            <person name="Bellone R.R."/>
            <person name="Bloecker H."/>
            <person name="Distl O."/>
            <person name="Edgar R.C."/>
            <person name="Garber M."/>
            <person name="Leeb T."/>
            <person name="Mauceli E."/>
            <person name="MacLeod J.N."/>
            <person name="Penedo M.C.T."/>
            <person name="Raison J.M."/>
            <person name="Sharpe T."/>
            <person name="Vogel J."/>
            <person name="Andersson L."/>
            <person name="Antczak D.F."/>
            <person name="Biagi T."/>
            <person name="Binns M.M."/>
            <person name="Chowdhary B.P."/>
            <person name="Coleman S.J."/>
            <person name="Della Valle G."/>
            <person name="Fryc S."/>
            <person name="Guerin G."/>
            <person name="Hasegawa T."/>
            <person name="Hill E.W."/>
            <person name="Jurka J."/>
            <person name="Kiialainen A."/>
            <person name="Lindgren G."/>
            <person name="Liu J."/>
            <person name="Magnani E."/>
            <person name="Mickelson J.R."/>
            <person name="Murray J."/>
            <person name="Nergadze S.G."/>
            <person name="Onofrio R."/>
            <person name="Pedroni S."/>
            <person name="Piras M.F."/>
            <person name="Raudsepp T."/>
            <person name="Rocchi M."/>
            <person name="Roeed K.H."/>
            <person name="Ryder O.A."/>
            <person name="Searle S."/>
            <person name="Skow L."/>
            <person name="Swinburne J.E."/>
            <person name="Syvaenen A.C."/>
            <person name="Tozaki T."/>
            <person name="Valberg S.J."/>
            <person name="Vaudin M."/>
            <person name="White J.R."/>
            <person name="Zody M.C."/>
            <person name="Lander E.S."/>
            <person name="Lindblad-Toh K."/>
        </authorList>
    </citation>
    <scope>NUCLEOTIDE SEQUENCE [LARGE SCALE GENOMIC DNA]</scope>
    <source>
        <strain evidence="2 3">Thoroughbred</strain>
    </source>
</reference>
<evidence type="ECO:0000256" key="1">
    <source>
        <dbReference type="SAM" id="MobiDB-lite"/>
    </source>
</evidence>
<protein>
    <submittedName>
        <fullName evidence="2">Uncharacterized protein</fullName>
    </submittedName>
</protein>
<proteinExistence type="predicted"/>
<organism evidence="2 3">
    <name type="scientific">Equus caballus</name>
    <name type="common">Horse</name>
    <dbReference type="NCBI Taxonomy" id="9796"/>
    <lineage>
        <taxon>Eukaryota</taxon>
        <taxon>Metazoa</taxon>
        <taxon>Chordata</taxon>
        <taxon>Craniata</taxon>
        <taxon>Vertebrata</taxon>
        <taxon>Euteleostomi</taxon>
        <taxon>Mammalia</taxon>
        <taxon>Eutheria</taxon>
        <taxon>Laurasiatheria</taxon>
        <taxon>Perissodactyla</taxon>
        <taxon>Equidae</taxon>
        <taxon>Equus</taxon>
    </lineage>
</organism>
<dbReference type="Proteomes" id="UP000002281">
    <property type="component" value="Chromosome 9"/>
</dbReference>
<feature type="region of interest" description="Disordered" evidence="1">
    <location>
        <begin position="156"/>
        <end position="190"/>
    </location>
</feature>
<feature type="compositionally biased region" description="Polar residues" evidence="1">
    <location>
        <begin position="105"/>
        <end position="116"/>
    </location>
</feature>
<dbReference type="GeneTree" id="ENSGT00970000197358"/>
<keyword evidence="3" id="KW-1185">Reference proteome</keyword>
<dbReference type="AlphaFoldDB" id="A0A9L0RUL4"/>
<name>A0A9L0RUL4_HORSE</name>
<evidence type="ECO:0000313" key="3">
    <source>
        <dbReference type="Proteomes" id="UP000002281"/>
    </source>
</evidence>
<reference evidence="2" key="2">
    <citation type="submission" date="2025-08" db="UniProtKB">
        <authorList>
            <consortium name="Ensembl"/>
        </authorList>
    </citation>
    <scope>IDENTIFICATION</scope>
    <source>
        <strain evidence="2">Thoroughbred</strain>
    </source>
</reference>
<feature type="region of interest" description="Disordered" evidence="1">
    <location>
        <begin position="206"/>
        <end position="258"/>
    </location>
</feature>
<feature type="region of interest" description="Disordered" evidence="1">
    <location>
        <begin position="105"/>
        <end position="128"/>
    </location>
</feature>
<feature type="compositionally biased region" description="Basic residues" evidence="1">
    <location>
        <begin position="215"/>
        <end position="230"/>
    </location>
</feature>